<protein>
    <submittedName>
        <fullName evidence="4">Cyclolysin</fullName>
    </submittedName>
</protein>
<evidence type="ECO:0000313" key="4">
    <source>
        <dbReference type="EMBL" id="CUI00981.1"/>
    </source>
</evidence>
<evidence type="ECO:0000256" key="3">
    <source>
        <dbReference type="SAM" id="MobiDB-lite"/>
    </source>
</evidence>
<gene>
    <name evidence="4" type="primary">cya_4</name>
    <name evidence="4" type="ORF">PHA8399_03121</name>
</gene>
<dbReference type="PANTHER" id="PTHR38340:SF1">
    <property type="entry name" value="S-LAYER PROTEIN"/>
    <property type="match status" value="1"/>
</dbReference>
<dbReference type="PANTHER" id="PTHR38340">
    <property type="entry name" value="S-LAYER PROTEIN"/>
    <property type="match status" value="1"/>
</dbReference>
<dbReference type="InterPro" id="IPR001343">
    <property type="entry name" value="Hemolysn_Ca-bd"/>
</dbReference>
<dbReference type="Gene3D" id="2.150.10.10">
    <property type="entry name" value="Serralysin-like metalloprotease, C-terminal"/>
    <property type="match status" value="3"/>
</dbReference>
<sequence>MATFTVNDSSNSWDVGDLQTFRVLNPTPGTVNSNLVEINGTTYSGASFSARVTGSFSAFGTSVYGTITSITFQINGSTVYTASGLDVSFTKYSNSYSTSSFEEEATKGNDLFSINSTRSSTWKLGDGNDTINAGSGWDYIYGGSGTDRLIVDGAFSNASFSSSFSRIILDGPDGRDTLNSIEFVQFSDRTVSLTAGTSYANTLNGDNRTATSHDVLLGGSGNDSINGFSGHDLLLGEDGNDKISGHSGSDTLRGGNGNDTLLGGLDADSLFGNGGNDNLAGGDAKDTLSGESGDDTLNGDGGNDVLSGQSGNDLLDGGRGSDKLLGGTGIDTLKGGNGADTLAGGGGDDTLSGGTGGDRLSGGSGRDVLLGQKGDDLLTGGGRADTFVFHKGHGNDTITDFTAGQDHIQIGRGASRLGQLDFETQGDDVLVSFADVTILVEDISLAQLQDADNFLF</sequence>
<dbReference type="InterPro" id="IPR050557">
    <property type="entry name" value="RTX_toxin/Mannuronan_C5-epim"/>
</dbReference>
<dbReference type="GO" id="GO:0005509">
    <property type="term" value="F:calcium ion binding"/>
    <property type="evidence" value="ECO:0007669"/>
    <property type="project" value="InterPro"/>
</dbReference>
<keyword evidence="2" id="KW-0964">Secreted</keyword>
<dbReference type="SUPFAM" id="SSF51120">
    <property type="entry name" value="beta-Roll"/>
    <property type="match status" value="2"/>
</dbReference>
<feature type="compositionally biased region" description="Gly residues" evidence="3">
    <location>
        <begin position="335"/>
        <end position="365"/>
    </location>
</feature>
<proteinExistence type="predicted"/>
<evidence type="ECO:0000256" key="1">
    <source>
        <dbReference type="ARBA" id="ARBA00004613"/>
    </source>
</evidence>
<evidence type="ECO:0000256" key="2">
    <source>
        <dbReference type="ARBA" id="ARBA00022525"/>
    </source>
</evidence>
<dbReference type="Pfam" id="PF00353">
    <property type="entry name" value="HemolysinCabind"/>
    <property type="match status" value="5"/>
</dbReference>
<dbReference type="PROSITE" id="PS00330">
    <property type="entry name" value="HEMOLYSIN_CALCIUM"/>
    <property type="match status" value="6"/>
</dbReference>
<comment type="subcellular location">
    <subcellularLocation>
        <location evidence="1">Secreted</location>
    </subcellularLocation>
</comment>
<accession>A0A0P1HY77</accession>
<reference evidence="4 5" key="1">
    <citation type="submission" date="2015-09" db="EMBL/GenBank/DDBJ databases">
        <authorList>
            <consortium name="Swine Surveillance"/>
        </authorList>
    </citation>
    <scope>NUCLEOTIDE SEQUENCE [LARGE SCALE GENOMIC DNA]</scope>
    <source>
        <strain evidence="4 5">CECT 8399</strain>
    </source>
</reference>
<dbReference type="InterPro" id="IPR018511">
    <property type="entry name" value="Hemolysin-typ_Ca-bd_CS"/>
</dbReference>
<feature type="region of interest" description="Disordered" evidence="3">
    <location>
        <begin position="335"/>
        <end position="366"/>
    </location>
</feature>
<name>A0A0P1HY77_9RHOB</name>
<dbReference type="PRINTS" id="PR00313">
    <property type="entry name" value="CABNDNGRPT"/>
</dbReference>
<dbReference type="AlphaFoldDB" id="A0A0P1HY77"/>
<evidence type="ECO:0000313" key="5">
    <source>
        <dbReference type="Proteomes" id="UP000051326"/>
    </source>
</evidence>
<feature type="region of interest" description="Disordered" evidence="3">
    <location>
        <begin position="281"/>
        <end position="320"/>
    </location>
</feature>
<dbReference type="GO" id="GO:0005576">
    <property type="term" value="C:extracellular region"/>
    <property type="evidence" value="ECO:0007669"/>
    <property type="project" value="UniProtKB-SubCell"/>
</dbReference>
<dbReference type="Proteomes" id="UP000051326">
    <property type="component" value="Unassembled WGS sequence"/>
</dbReference>
<organism evidence="4 5">
    <name type="scientific">Leisingera aquaemixtae</name>
    <dbReference type="NCBI Taxonomy" id="1396826"/>
    <lineage>
        <taxon>Bacteria</taxon>
        <taxon>Pseudomonadati</taxon>
        <taxon>Pseudomonadota</taxon>
        <taxon>Alphaproteobacteria</taxon>
        <taxon>Rhodobacterales</taxon>
        <taxon>Roseobacteraceae</taxon>
        <taxon>Leisingera</taxon>
    </lineage>
</organism>
<dbReference type="InterPro" id="IPR011049">
    <property type="entry name" value="Serralysin-like_metalloprot_C"/>
</dbReference>
<dbReference type="EMBL" id="CYSR01000030">
    <property type="protein sequence ID" value="CUI00981.1"/>
    <property type="molecule type" value="Genomic_DNA"/>
</dbReference>
<dbReference type="RefSeq" id="WP_058287015.1">
    <property type="nucleotide sequence ID" value="NZ_CYSR01000030.1"/>
</dbReference>
<dbReference type="STRING" id="1396826.PHA8399_03121"/>